<evidence type="ECO:0000313" key="1">
    <source>
        <dbReference type="EMBL" id="KAE8240319.1"/>
    </source>
</evidence>
<dbReference type="EMBL" id="LWDF02001111">
    <property type="protein sequence ID" value="KAE8240319.1"/>
    <property type="molecule type" value="Genomic_DNA"/>
</dbReference>
<reference evidence="1" key="2">
    <citation type="journal article" date="2019" name="IMA Fungus">
        <title>Genome sequencing and comparison of five Tilletia species to identify candidate genes for the detection of regulated species infecting wheat.</title>
        <authorList>
            <person name="Nguyen H.D.T."/>
            <person name="Sultana T."/>
            <person name="Kesanakurti P."/>
            <person name="Hambleton S."/>
        </authorList>
    </citation>
    <scope>NUCLEOTIDE SEQUENCE</scope>
    <source>
        <strain evidence="1">DAOMC 236416</strain>
    </source>
</reference>
<accession>A0A8T8SHG3</accession>
<name>A0A8T8SHG3_9BASI</name>
<protein>
    <submittedName>
        <fullName evidence="1">Uncharacterized protein</fullName>
    </submittedName>
</protein>
<keyword evidence="2" id="KW-1185">Reference proteome</keyword>
<evidence type="ECO:0000313" key="2">
    <source>
        <dbReference type="Proteomes" id="UP000077521"/>
    </source>
</evidence>
<proteinExistence type="predicted"/>
<gene>
    <name evidence="1" type="ORF">A4X13_0g7856</name>
</gene>
<comment type="caution">
    <text evidence="1">The sequence shown here is derived from an EMBL/GenBank/DDBJ whole genome shotgun (WGS) entry which is preliminary data.</text>
</comment>
<dbReference type="Proteomes" id="UP000077521">
    <property type="component" value="Unassembled WGS sequence"/>
</dbReference>
<organism evidence="1 2">
    <name type="scientific">Tilletia indica</name>
    <dbReference type="NCBI Taxonomy" id="43049"/>
    <lineage>
        <taxon>Eukaryota</taxon>
        <taxon>Fungi</taxon>
        <taxon>Dikarya</taxon>
        <taxon>Basidiomycota</taxon>
        <taxon>Ustilaginomycotina</taxon>
        <taxon>Exobasidiomycetes</taxon>
        <taxon>Tilletiales</taxon>
        <taxon>Tilletiaceae</taxon>
        <taxon>Tilletia</taxon>
    </lineage>
</organism>
<feature type="non-terminal residue" evidence="1">
    <location>
        <position position="147"/>
    </location>
</feature>
<reference evidence="1" key="1">
    <citation type="submission" date="2016-04" db="EMBL/GenBank/DDBJ databases">
        <authorList>
            <person name="Nguyen H.D."/>
            <person name="Samba Siva P."/>
            <person name="Cullis J."/>
            <person name="Levesque C.A."/>
            <person name="Hambleton S."/>
        </authorList>
    </citation>
    <scope>NUCLEOTIDE SEQUENCE</scope>
    <source>
        <strain evidence="1">DAOMC 236416</strain>
    </source>
</reference>
<dbReference type="AlphaFoldDB" id="A0A8T8SHG3"/>
<sequence length="147" mass="15652">MALATKSHGLGVAAGLRTLRQIEGIVIRQKLGQRFAEDLGCLPDDASSEETQDAAINDAELLDQLESVATAAWMTTTGVAMIQSAAHTHRTGLHYYGNTQADVQQLTPATLDKALAASLAWHRFVGMDDVEGGTKTPSETCKANKSQ</sequence>